<sequence>MIMRLSFFFYSLLVFAFIALKIIGTVADQGAGLALKEHSAENIEGCYRQRKGLALRFVINETFIELKSGDDTRTLAHFRDLQDGMFLFQILDDVFLGPVQDLNPRLHNGIDTNYQLEYSEGYSGTIHQASAVEGYQ</sequence>
<dbReference type="EMBL" id="LSMT01000465">
    <property type="protein sequence ID" value="PFX17567.1"/>
    <property type="molecule type" value="Genomic_DNA"/>
</dbReference>
<organism evidence="2 3">
    <name type="scientific">Stylophora pistillata</name>
    <name type="common">Smooth cauliflower coral</name>
    <dbReference type="NCBI Taxonomy" id="50429"/>
    <lineage>
        <taxon>Eukaryota</taxon>
        <taxon>Metazoa</taxon>
        <taxon>Cnidaria</taxon>
        <taxon>Anthozoa</taxon>
        <taxon>Hexacorallia</taxon>
        <taxon>Scleractinia</taxon>
        <taxon>Astrocoeniina</taxon>
        <taxon>Pocilloporidae</taxon>
        <taxon>Stylophora</taxon>
    </lineage>
</organism>
<feature type="chain" id="PRO_5012292835" evidence="1">
    <location>
        <begin position="28"/>
        <end position="136"/>
    </location>
</feature>
<dbReference type="Proteomes" id="UP000225706">
    <property type="component" value="Unassembled WGS sequence"/>
</dbReference>
<keyword evidence="1" id="KW-0732">Signal</keyword>
<evidence type="ECO:0000313" key="2">
    <source>
        <dbReference type="EMBL" id="PFX17567.1"/>
    </source>
</evidence>
<gene>
    <name evidence="2" type="ORF">AWC38_SpisGene18102</name>
</gene>
<proteinExistence type="predicted"/>
<evidence type="ECO:0000256" key="1">
    <source>
        <dbReference type="SAM" id="SignalP"/>
    </source>
</evidence>
<keyword evidence="3" id="KW-1185">Reference proteome</keyword>
<evidence type="ECO:0000313" key="3">
    <source>
        <dbReference type="Proteomes" id="UP000225706"/>
    </source>
</evidence>
<accession>A0A2B4RMK3</accession>
<reference evidence="3" key="1">
    <citation type="journal article" date="2017" name="bioRxiv">
        <title>Comparative analysis of the genomes of Stylophora pistillata and Acropora digitifera provides evidence for extensive differences between species of corals.</title>
        <authorList>
            <person name="Voolstra C.R."/>
            <person name="Li Y."/>
            <person name="Liew Y.J."/>
            <person name="Baumgarten S."/>
            <person name="Zoccola D."/>
            <person name="Flot J.-F."/>
            <person name="Tambutte S."/>
            <person name="Allemand D."/>
            <person name="Aranda M."/>
        </authorList>
    </citation>
    <scope>NUCLEOTIDE SEQUENCE [LARGE SCALE GENOMIC DNA]</scope>
</reference>
<dbReference type="AlphaFoldDB" id="A0A2B4RMK3"/>
<feature type="signal peptide" evidence="1">
    <location>
        <begin position="1"/>
        <end position="27"/>
    </location>
</feature>
<name>A0A2B4RMK3_STYPI</name>
<comment type="caution">
    <text evidence="2">The sequence shown here is derived from an EMBL/GenBank/DDBJ whole genome shotgun (WGS) entry which is preliminary data.</text>
</comment>
<protein>
    <submittedName>
        <fullName evidence="2">Uncharacterized protein</fullName>
    </submittedName>
</protein>